<feature type="domain" description="Response regulatory" evidence="8">
    <location>
        <begin position="5"/>
        <end position="118"/>
    </location>
</feature>
<evidence type="ECO:0000259" key="9">
    <source>
        <dbReference type="PROSITE" id="PS51755"/>
    </source>
</evidence>
<dbReference type="InterPro" id="IPR001789">
    <property type="entry name" value="Sig_transdc_resp-reg_receiver"/>
</dbReference>
<evidence type="ECO:0000256" key="2">
    <source>
        <dbReference type="ARBA" id="ARBA00023012"/>
    </source>
</evidence>
<dbReference type="Pfam" id="PF00486">
    <property type="entry name" value="Trans_reg_C"/>
    <property type="match status" value="1"/>
</dbReference>
<keyword evidence="2" id="KW-0902">Two-component regulatory system</keyword>
<dbReference type="InterPro" id="IPR011006">
    <property type="entry name" value="CheY-like_superfamily"/>
</dbReference>
<dbReference type="GO" id="GO:0000156">
    <property type="term" value="F:phosphorelay response regulator activity"/>
    <property type="evidence" value="ECO:0007669"/>
    <property type="project" value="TreeGrafter"/>
</dbReference>
<evidence type="ECO:0000313" key="10">
    <source>
        <dbReference type="EMBL" id="MBC1935093.1"/>
    </source>
</evidence>
<dbReference type="Pfam" id="PF00072">
    <property type="entry name" value="Response_reg"/>
    <property type="match status" value="1"/>
</dbReference>
<dbReference type="SMART" id="SM00862">
    <property type="entry name" value="Trans_reg_C"/>
    <property type="match status" value="1"/>
</dbReference>
<dbReference type="SUPFAM" id="SSF52172">
    <property type="entry name" value="CheY-like"/>
    <property type="match status" value="1"/>
</dbReference>
<dbReference type="RefSeq" id="WP_185408746.1">
    <property type="nucleotide sequence ID" value="NZ_JAARRE010000001.1"/>
</dbReference>
<feature type="domain" description="OmpR/PhoB-type" evidence="9">
    <location>
        <begin position="127"/>
        <end position="223"/>
    </location>
</feature>
<keyword evidence="5" id="KW-0804">Transcription</keyword>
<feature type="modified residue" description="4-aspartylphosphate" evidence="6">
    <location>
        <position position="54"/>
    </location>
</feature>
<dbReference type="PROSITE" id="PS51755">
    <property type="entry name" value="OMPR_PHOB"/>
    <property type="match status" value="1"/>
</dbReference>
<dbReference type="PROSITE" id="PS50110">
    <property type="entry name" value="RESPONSE_REGULATORY"/>
    <property type="match status" value="1"/>
</dbReference>
<dbReference type="CDD" id="cd00383">
    <property type="entry name" value="trans_reg_C"/>
    <property type="match status" value="1"/>
</dbReference>
<evidence type="ECO:0000256" key="4">
    <source>
        <dbReference type="ARBA" id="ARBA00023125"/>
    </source>
</evidence>
<dbReference type="AlphaFoldDB" id="A0A7X1CNM2"/>
<name>A0A7X1CNM2_9LIST</name>
<gene>
    <name evidence="10" type="ORF">HCA69_01855</name>
</gene>
<protein>
    <submittedName>
        <fullName evidence="10">Response regulator transcription factor</fullName>
    </submittedName>
</protein>
<dbReference type="PANTHER" id="PTHR48111">
    <property type="entry name" value="REGULATOR OF RPOS"/>
    <property type="match status" value="1"/>
</dbReference>
<feature type="DNA-binding region" description="OmpR/PhoB-type" evidence="7">
    <location>
        <begin position="127"/>
        <end position="223"/>
    </location>
</feature>
<evidence type="ECO:0000256" key="1">
    <source>
        <dbReference type="ARBA" id="ARBA00022553"/>
    </source>
</evidence>
<dbReference type="GO" id="GO:0005829">
    <property type="term" value="C:cytosol"/>
    <property type="evidence" value="ECO:0007669"/>
    <property type="project" value="TreeGrafter"/>
</dbReference>
<evidence type="ECO:0000313" key="11">
    <source>
        <dbReference type="Proteomes" id="UP000535908"/>
    </source>
</evidence>
<organism evidence="10 11">
    <name type="scientific">Listeria grandensis</name>
    <dbReference type="NCBI Taxonomy" id="1494963"/>
    <lineage>
        <taxon>Bacteria</taxon>
        <taxon>Bacillati</taxon>
        <taxon>Bacillota</taxon>
        <taxon>Bacilli</taxon>
        <taxon>Bacillales</taxon>
        <taxon>Listeriaceae</taxon>
        <taxon>Listeria</taxon>
    </lineage>
</organism>
<reference evidence="10 11" key="1">
    <citation type="submission" date="2020-03" db="EMBL/GenBank/DDBJ databases">
        <title>Soil Listeria distribution.</title>
        <authorList>
            <person name="Liao J."/>
            <person name="Wiedmann M."/>
        </authorList>
    </citation>
    <scope>NUCLEOTIDE SEQUENCE [LARGE SCALE GENOMIC DNA]</scope>
    <source>
        <strain evidence="10 11">FSL L7-0741</strain>
    </source>
</reference>
<evidence type="ECO:0000256" key="3">
    <source>
        <dbReference type="ARBA" id="ARBA00023015"/>
    </source>
</evidence>
<evidence type="ECO:0000256" key="5">
    <source>
        <dbReference type="ARBA" id="ARBA00023163"/>
    </source>
</evidence>
<dbReference type="Gene3D" id="3.40.50.2300">
    <property type="match status" value="1"/>
</dbReference>
<dbReference type="GO" id="GO:0000976">
    <property type="term" value="F:transcription cis-regulatory region binding"/>
    <property type="evidence" value="ECO:0007669"/>
    <property type="project" value="TreeGrafter"/>
</dbReference>
<evidence type="ECO:0000256" key="7">
    <source>
        <dbReference type="PROSITE-ProRule" id="PRU01091"/>
    </source>
</evidence>
<dbReference type="Gene3D" id="1.10.10.10">
    <property type="entry name" value="Winged helix-like DNA-binding domain superfamily/Winged helix DNA-binding domain"/>
    <property type="match status" value="1"/>
</dbReference>
<accession>A0A7X1CNM2</accession>
<dbReference type="PANTHER" id="PTHR48111:SF43">
    <property type="entry name" value="STAGE 0 SPORULATION PROTEIN A HOMOLOG"/>
    <property type="match status" value="1"/>
</dbReference>
<dbReference type="InterPro" id="IPR036388">
    <property type="entry name" value="WH-like_DNA-bd_sf"/>
</dbReference>
<dbReference type="GO" id="GO:0032993">
    <property type="term" value="C:protein-DNA complex"/>
    <property type="evidence" value="ECO:0007669"/>
    <property type="project" value="TreeGrafter"/>
</dbReference>
<comment type="caution">
    <text evidence="10">The sequence shown here is derived from an EMBL/GenBank/DDBJ whole genome shotgun (WGS) entry which is preliminary data.</text>
</comment>
<dbReference type="SMART" id="SM00448">
    <property type="entry name" value="REC"/>
    <property type="match status" value="1"/>
</dbReference>
<dbReference type="GO" id="GO:0006355">
    <property type="term" value="P:regulation of DNA-templated transcription"/>
    <property type="evidence" value="ECO:0007669"/>
    <property type="project" value="InterPro"/>
</dbReference>
<keyword evidence="1 6" id="KW-0597">Phosphoprotein</keyword>
<dbReference type="Proteomes" id="UP000535908">
    <property type="component" value="Unassembled WGS sequence"/>
</dbReference>
<sequence length="223" mass="25866">MQKFKIGIVEDEKAIAEKVAEKLEAWQYEAIIFDNYTAIADQVRGNKVDLIILDIKLPAYDGFYWAQEIRKFSKMPILFLSSQNEPMSKITSVTVGGDVFIEKPFHLDVLISNVQALLRRSYDYNEQTDLVYRNLLLNIDNWAVTFDDRTESLTKNEGLLLKTFIQAPEKIHSRDQLMEVLWENSAFISENTLTQNVSRLRKKLEELTGEAYIETVRGMGYRL</sequence>
<evidence type="ECO:0000256" key="6">
    <source>
        <dbReference type="PROSITE-ProRule" id="PRU00169"/>
    </source>
</evidence>
<proteinExistence type="predicted"/>
<evidence type="ECO:0000259" key="8">
    <source>
        <dbReference type="PROSITE" id="PS50110"/>
    </source>
</evidence>
<dbReference type="InterPro" id="IPR039420">
    <property type="entry name" value="WalR-like"/>
</dbReference>
<dbReference type="InterPro" id="IPR001867">
    <property type="entry name" value="OmpR/PhoB-type_DNA-bd"/>
</dbReference>
<keyword evidence="4 7" id="KW-0238">DNA-binding</keyword>
<keyword evidence="3" id="KW-0805">Transcription regulation</keyword>
<dbReference type="EMBL" id="JAARWN010000001">
    <property type="protein sequence ID" value="MBC1935093.1"/>
    <property type="molecule type" value="Genomic_DNA"/>
</dbReference>